<proteinExistence type="predicted"/>
<reference evidence="1 2" key="1">
    <citation type="submission" date="2024-06" db="EMBL/GenBank/DDBJ databases">
        <title>Burkholderia sola in Mexico.</title>
        <authorList>
            <person name="Estrada P."/>
        </authorList>
    </citation>
    <scope>NUCLEOTIDE SEQUENCE [LARGE SCALE GENOMIC DNA]</scope>
    <source>
        <strain evidence="1 2">CpTa8-5</strain>
    </source>
</reference>
<dbReference type="EMBL" id="JBEWCH010000024">
    <property type="protein sequence ID" value="MET1478015.1"/>
    <property type="molecule type" value="Genomic_DNA"/>
</dbReference>
<sequence>MIVARAEHEIDFIAIRFPIRLLASFDRIHPALRQMASRRSRLDLNTQTERAHLDALRRLPGPSCMSIFSGERTGRFGTVKFDIFTIFDYLKYTTRARYQQCDRLHNANYKNLKSESLIFFIQTVLSESSFPGFARRSNRGTVN</sequence>
<accession>A0ABV2CG28</accession>
<dbReference type="RefSeq" id="WP_162484456.1">
    <property type="nucleotide sequence ID" value="NZ_FR989672.1"/>
</dbReference>
<evidence type="ECO:0000313" key="1">
    <source>
        <dbReference type="EMBL" id="MET1478015.1"/>
    </source>
</evidence>
<keyword evidence="2" id="KW-1185">Reference proteome</keyword>
<evidence type="ECO:0000313" key="2">
    <source>
        <dbReference type="Proteomes" id="UP001548587"/>
    </source>
</evidence>
<organism evidence="1 2">
    <name type="scientific">Burkholderia sola</name>
    <dbReference type="NCBI Taxonomy" id="2843302"/>
    <lineage>
        <taxon>Bacteria</taxon>
        <taxon>Pseudomonadati</taxon>
        <taxon>Pseudomonadota</taxon>
        <taxon>Betaproteobacteria</taxon>
        <taxon>Burkholderiales</taxon>
        <taxon>Burkholderiaceae</taxon>
        <taxon>Burkholderia</taxon>
        <taxon>Burkholderia cepacia complex</taxon>
    </lineage>
</organism>
<dbReference type="Proteomes" id="UP001548587">
    <property type="component" value="Unassembled WGS sequence"/>
</dbReference>
<comment type="caution">
    <text evidence="1">The sequence shown here is derived from an EMBL/GenBank/DDBJ whole genome shotgun (WGS) entry which is preliminary data.</text>
</comment>
<name>A0ABV2CG28_9BURK</name>
<protein>
    <submittedName>
        <fullName evidence="1">Uncharacterized protein</fullName>
    </submittedName>
</protein>
<gene>
    <name evidence="1" type="ORF">ABXL37_27585</name>
</gene>